<feature type="transmembrane region" description="Helical" evidence="2">
    <location>
        <begin position="128"/>
        <end position="152"/>
    </location>
</feature>
<dbReference type="RefSeq" id="WP_309970208.1">
    <property type="nucleotide sequence ID" value="NZ_JAVDWH010000001.1"/>
</dbReference>
<feature type="transmembrane region" description="Helical" evidence="2">
    <location>
        <begin position="79"/>
        <end position="98"/>
    </location>
</feature>
<evidence type="ECO:0000256" key="2">
    <source>
        <dbReference type="SAM" id="Phobius"/>
    </source>
</evidence>
<dbReference type="InterPro" id="IPR019051">
    <property type="entry name" value="Trp_biosyn_TM_oprn/chp"/>
</dbReference>
<sequence>MTPRRLYAPVVLGTLAAGGLAFWALGRTWADSKVVAEGLTTDKVSATGSDAHPLASALALVIIASALAILAASKRIRRVVGIFTVLVALVGIAIIVMGGDALDDTLTAAVEKSPAFTGDNHPDTVREAAWSLLAIAAFVLAAILGAITARLAPLWPTMSSRYDAPPVRPSAQQTQDDHDMWKALDEGRDPTQ</sequence>
<keyword evidence="2" id="KW-0812">Transmembrane</keyword>
<organism evidence="3 4">
    <name type="scientific">Aeromicrobium panaciterrae</name>
    <dbReference type="NCBI Taxonomy" id="363861"/>
    <lineage>
        <taxon>Bacteria</taxon>
        <taxon>Bacillati</taxon>
        <taxon>Actinomycetota</taxon>
        <taxon>Actinomycetes</taxon>
        <taxon>Propionibacteriales</taxon>
        <taxon>Nocardioidaceae</taxon>
        <taxon>Aeromicrobium</taxon>
    </lineage>
</organism>
<accession>A0ABU1UPL4</accession>
<evidence type="ECO:0000313" key="3">
    <source>
        <dbReference type="EMBL" id="MDR7087123.1"/>
    </source>
</evidence>
<feature type="transmembrane region" description="Helical" evidence="2">
    <location>
        <begin position="54"/>
        <end position="72"/>
    </location>
</feature>
<evidence type="ECO:0000313" key="4">
    <source>
        <dbReference type="Proteomes" id="UP001257739"/>
    </source>
</evidence>
<proteinExistence type="predicted"/>
<feature type="compositionally biased region" description="Basic and acidic residues" evidence="1">
    <location>
        <begin position="175"/>
        <end position="192"/>
    </location>
</feature>
<feature type="region of interest" description="Disordered" evidence="1">
    <location>
        <begin position="164"/>
        <end position="192"/>
    </location>
</feature>
<comment type="caution">
    <text evidence="3">The sequence shown here is derived from an EMBL/GenBank/DDBJ whole genome shotgun (WGS) entry which is preliminary data.</text>
</comment>
<dbReference type="EMBL" id="JAVDWH010000001">
    <property type="protein sequence ID" value="MDR7087123.1"/>
    <property type="molecule type" value="Genomic_DNA"/>
</dbReference>
<dbReference type="Pfam" id="PF09534">
    <property type="entry name" value="Trp_oprn_chp"/>
    <property type="match status" value="1"/>
</dbReference>
<reference evidence="3 4" key="1">
    <citation type="submission" date="2023-07" db="EMBL/GenBank/DDBJ databases">
        <title>Sorghum-associated microbial communities from plants grown in Nebraska, USA.</title>
        <authorList>
            <person name="Schachtman D."/>
        </authorList>
    </citation>
    <scope>NUCLEOTIDE SEQUENCE [LARGE SCALE GENOMIC DNA]</scope>
    <source>
        <strain evidence="3 4">BE248</strain>
    </source>
</reference>
<keyword evidence="2" id="KW-1133">Transmembrane helix</keyword>
<gene>
    <name evidence="3" type="ORF">J2X11_001962</name>
</gene>
<keyword evidence="4" id="KW-1185">Reference proteome</keyword>
<dbReference type="Proteomes" id="UP001257739">
    <property type="component" value="Unassembled WGS sequence"/>
</dbReference>
<evidence type="ECO:0000256" key="1">
    <source>
        <dbReference type="SAM" id="MobiDB-lite"/>
    </source>
</evidence>
<protein>
    <submittedName>
        <fullName evidence="3">Membrane protein (TIGR02234 family)</fullName>
    </submittedName>
</protein>
<name>A0ABU1UPL4_9ACTN</name>
<keyword evidence="2" id="KW-0472">Membrane</keyword>